<protein>
    <submittedName>
        <fullName evidence="4">Uncharacterized protein</fullName>
    </submittedName>
</protein>
<feature type="compositionally biased region" description="Basic and acidic residues" evidence="1">
    <location>
        <begin position="446"/>
        <end position="455"/>
    </location>
</feature>
<feature type="region of interest" description="Disordered" evidence="1">
    <location>
        <begin position="225"/>
        <end position="314"/>
    </location>
</feature>
<gene>
    <name evidence="4" type="ORF">Fcan01_21870</name>
</gene>
<keyword evidence="2" id="KW-0472">Membrane</keyword>
<accession>A0A226DFD4</accession>
<comment type="caution">
    <text evidence="4">The sequence shown here is derived from an EMBL/GenBank/DDBJ whole genome shotgun (WGS) entry which is preliminary data.</text>
</comment>
<feature type="compositionally biased region" description="Polar residues" evidence="1">
    <location>
        <begin position="266"/>
        <end position="277"/>
    </location>
</feature>
<dbReference type="Proteomes" id="UP000198287">
    <property type="component" value="Unassembled WGS sequence"/>
</dbReference>
<feature type="region of interest" description="Disordered" evidence="1">
    <location>
        <begin position="355"/>
        <end position="634"/>
    </location>
</feature>
<feature type="compositionally biased region" description="Basic and acidic residues" evidence="1">
    <location>
        <begin position="464"/>
        <end position="474"/>
    </location>
</feature>
<feature type="compositionally biased region" description="Low complexity" evidence="1">
    <location>
        <begin position="976"/>
        <end position="986"/>
    </location>
</feature>
<dbReference type="OrthoDB" id="10689636at2759"/>
<feature type="compositionally biased region" description="Polar residues" evidence="1">
    <location>
        <begin position="687"/>
        <end position="696"/>
    </location>
</feature>
<organism evidence="4 5">
    <name type="scientific">Folsomia candida</name>
    <name type="common">Springtail</name>
    <dbReference type="NCBI Taxonomy" id="158441"/>
    <lineage>
        <taxon>Eukaryota</taxon>
        <taxon>Metazoa</taxon>
        <taxon>Ecdysozoa</taxon>
        <taxon>Arthropoda</taxon>
        <taxon>Hexapoda</taxon>
        <taxon>Collembola</taxon>
        <taxon>Entomobryomorpha</taxon>
        <taxon>Isotomoidea</taxon>
        <taxon>Isotomidae</taxon>
        <taxon>Proisotominae</taxon>
        <taxon>Folsomia</taxon>
    </lineage>
</organism>
<reference evidence="4 5" key="1">
    <citation type="submission" date="2015-12" db="EMBL/GenBank/DDBJ databases">
        <title>The genome of Folsomia candida.</title>
        <authorList>
            <person name="Faddeeva A."/>
            <person name="Derks M.F."/>
            <person name="Anvar Y."/>
            <person name="Smit S."/>
            <person name="Van Straalen N."/>
            <person name="Roelofs D."/>
        </authorList>
    </citation>
    <scope>NUCLEOTIDE SEQUENCE [LARGE SCALE GENOMIC DNA]</scope>
    <source>
        <strain evidence="4 5">VU population</strain>
        <tissue evidence="4">Whole body</tissue>
    </source>
</reference>
<feature type="transmembrane region" description="Helical" evidence="2">
    <location>
        <begin position="745"/>
        <end position="766"/>
    </location>
</feature>
<evidence type="ECO:0000256" key="3">
    <source>
        <dbReference type="SAM" id="SignalP"/>
    </source>
</evidence>
<feature type="compositionally biased region" description="Low complexity" evidence="1">
    <location>
        <begin position="790"/>
        <end position="800"/>
    </location>
</feature>
<feature type="region of interest" description="Disordered" evidence="1">
    <location>
        <begin position="873"/>
        <end position="1002"/>
    </location>
</feature>
<sequence length="1014" mass="111460">MRDDGSDMTRRRMDSKKLVTILFLLIRTIPPILGQEGDVNVTSGREGGSDVVVVFSDSSGESSGSDFSGGDDSVSNETTSRPIPEVANATTESNLVLSVSTTHDHETNLSTSPLPTINSSSSTETVSLDPNPPSTPEPELPPLPPEKLQQSPLASLISSGSSESLQNFLKTRGFAFSPGDAPPDPVELNELLARLKPKQGRFDPALLDIINNGFLPSHLNIFGNKNNNKPEIPPPPPPAPQVNDADNIWSPSLPPKGKPHRGVRNRFSSKFSKPSNQTRTTHTTTTLPPPETAPRPEQQPHLPGPTSSLQPFAHITDPNLRNHRLYDWELEKNFTSIDQMEDLLADSSETYVTVVKKPSGSGENEPPGKISEVTTPGWIPRPRPKDYTYPPVRPISMEGTQFDSSGDLQLPSDTFLKLGGGSESAGDLEEDEPPFNLLRPRPPKTRPREPLRESSTENLVFMHGQDKRRYDENGVRSQEVGSDKRKNFRPSPTDKVGVSPPVFVDPDQDFFTSTIRNYDTKRDTNSNDEPPSFIRPMRRPQKGKGGSKDVNGYKRKRRPISEEAITDLDRDPRPYPPPDNLEDSNDYRDHRDRPTPIPSRSQEDDFTRNNNKFTPTRKSDRILTHPDDLNGNSESEVNPAYYNFYPVRSSQFGPASNERGQPLYPGDNYAQSDTGYVDGGGPEEYQENNGNYPGKSSSPIIGHNGEQIYAGGYDDKFHHPFAAADSQPEYSSYAPNSNEGWLNTYWILGGLIALSAISAFLIPTLLSNMGRNGKIRNDLQDENLEYDDQTSTSSSSGSSTLASLFGNKKKPAPSDDYNSDPTADSDLWTEIKGVYGDVVKIVRGDYGGIVDKLSGYGGTKDKDKIGPNIVYRDDITDDLGSDANDDDFDYETNDKPNKSNKRNKNKNKQDFGNRKGKAKPKSKKNRNITSSINYVVSNSSPGTVVVSSKNGVEVETSRSVPPPLLNDTMATFYLGPSSSSRPLSLFPSPPQPPPPSPMSDGFLGEWAKVQLIGS</sequence>
<keyword evidence="5" id="KW-1185">Reference proteome</keyword>
<feature type="chain" id="PRO_5012895106" evidence="3">
    <location>
        <begin position="35"/>
        <end position="1014"/>
    </location>
</feature>
<name>A0A226DFD4_FOLCA</name>
<keyword evidence="2" id="KW-1133">Transmembrane helix</keyword>
<evidence type="ECO:0000256" key="2">
    <source>
        <dbReference type="SAM" id="Phobius"/>
    </source>
</evidence>
<feature type="compositionally biased region" description="Polar residues" evidence="1">
    <location>
        <begin position="398"/>
        <end position="407"/>
    </location>
</feature>
<feature type="compositionally biased region" description="Basic residues" evidence="1">
    <location>
        <begin position="914"/>
        <end position="926"/>
    </location>
</feature>
<feature type="compositionally biased region" description="Pro residues" evidence="1">
    <location>
        <begin position="987"/>
        <end position="997"/>
    </location>
</feature>
<feature type="compositionally biased region" description="Low complexity" evidence="1">
    <location>
        <begin position="146"/>
        <end position="159"/>
    </location>
</feature>
<feature type="compositionally biased region" description="Basic and acidic residues" evidence="1">
    <location>
        <begin position="617"/>
        <end position="628"/>
    </location>
</feature>
<feature type="signal peptide" evidence="3">
    <location>
        <begin position="1"/>
        <end position="34"/>
    </location>
</feature>
<feature type="compositionally biased region" description="Acidic residues" evidence="1">
    <location>
        <begin position="875"/>
        <end position="891"/>
    </location>
</feature>
<feature type="compositionally biased region" description="Pro residues" evidence="1">
    <location>
        <begin position="231"/>
        <end position="240"/>
    </location>
</feature>
<feature type="region of interest" description="Disordered" evidence="1">
    <location>
        <begin position="652"/>
        <end position="696"/>
    </location>
</feature>
<feature type="region of interest" description="Disordered" evidence="1">
    <location>
        <begin position="786"/>
        <end position="823"/>
    </location>
</feature>
<feature type="compositionally biased region" description="Pro residues" evidence="1">
    <location>
        <begin position="130"/>
        <end position="145"/>
    </location>
</feature>
<keyword evidence="3" id="KW-0732">Signal</keyword>
<dbReference type="EMBL" id="LNIX01000022">
    <property type="protein sequence ID" value="OXA43417.1"/>
    <property type="molecule type" value="Genomic_DNA"/>
</dbReference>
<feature type="compositionally biased region" description="Polar residues" evidence="1">
    <location>
        <begin position="88"/>
        <end position="101"/>
    </location>
</feature>
<dbReference type="AlphaFoldDB" id="A0A226DFD4"/>
<keyword evidence="2" id="KW-0812">Transmembrane</keyword>
<feature type="compositionally biased region" description="Basic and acidic residues" evidence="1">
    <location>
        <begin position="585"/>
        <end position="594"/>
    </location>
</feature>
<evidence type="ECO:0000256" key="1">
    <source>
        <dbReference type="SAM" id="MobiDB-lite"/>
    </source>
</evidence>
<feature type="region of interest" description="Disordered" evidence="1">
    <location>
        <begin position="55"/>
        <end position="159"/>
    </location>
</feature>
<proteinExistence type="predicted"/>
<evidence type="ECO:0000313" key="5">
    <source>
        <dbReference type="Proteomes" id="UP000198287"/>
    </source>
</evidence>
<feature type="compositionally biased region" description="Low complexity" evidence="1">
    <location>
        <begin position="55"/>
        <end position="75"/>
    </location>
</feature>
<feature type="compositionally biased region" description="Polar residues" evidence="1">
    <location>
        <begin position="927"/>
        <end position="950"/>
    </location>
</feature>
<feature type="compositionally biased region" description="Polar residues" evidence="1">
    <location>
        <begin position="108"/>
        <end position="126"/>
    </location>
</feature>
<evidence type="ECO:0000313" key="4">
    <source>
        <dbReference type="EMBL" id="OXA43417.1"/>
    </source>
</evidence>